<keyword evidence="2" id="KW-1185">Reference proteome</keyword>
<evidence type="ECO:0000313" key="2">
    <source>
        <dbReference type="Proteomes" id="UP000770015"/>
    </source>
</evidence>
<reference evidence="1" key="1">
    <citation type="journal article" date="2021" name="Nat. Commun.">
        <title>Genetic determinants of endophytism in the Arabidopsis root mycobiome.</title>
        <authorList>
            <person name="Mesny F."/>
            <person name="Miyauchi S."/>
            <person name="Thiergart T."/>
            <person name="Pickel B."/>
            <person name="Atanasova L."/>
            <person name="Karlsson M."/>
            <person name="Huettel B."/>
            <person name="Barry K.W."/>
            <person name="Haridas S."/>
            <person name="Chen C."/>
            <person name="Bauer D."/>
            <person name="Andreopoulos W."/>
            <person name="Pangilinan J."/>
            <person name="LaButti K."/>
            <person name="Riley R."/>
            <person name="Lipzen A."/>
            <person name="Clum A."/>
            <person name="Drula E."/>
            <person name="Henrissat B."/>
            <person name="Kohler A."/>
            <person name="Grigoriev I.V."/>
            <person name="Martin F.M."/>
            <person name="Hacquard S."/>
        </authorList>
    </citation>
    <scope>NUCLEOTIDE SEQUENCE</scope>
    <source>
        <strain evidence="1">MPI-SDFR-AT-0117</strain>
    </source>
</reference>
<dbReference type="AlphaFoldDB" id="A0A9P8UPS0"/>
<feature type="non-terminal residue" evidence="1">
    <location>
        <position position="1"/>
    </location>
</feature>
<dbReference type="OrthoDB" id="5244787at2759"/>
<protein>
    <submittedName>
        <fullName evidence="1">Uncharacterized protein</fullName>
    </submittedName>
</protein>
<accession>A0A9P8UPS0</accession>
<dbReference type="Proteomes" id="UP000770015">
    <property type="component" value="Unassembled WGS sequence"/>
</dbReference>
<dbReference type="EMBL" id="JAGSXJ010000065">
    <property type="protein sequence ID" value="KAH6656187.1"/>
    <property type="molecule type" value="Genomic_DNA"/>
</dbReference>
<sequence>LSKRSGQNLFAGKLAAAVYALGSLRGLRYRDIVLSTCSKATVLPLRNFRQQSAQEYARCIYEGIERLRTYRNTVTTMWSS</sequence>
<gene>
    <name evidence="1" type="ORF">F5X68DRAFT_145928</name>
</gene>
<name>A0A9P8UPS0_9PEZI</name>
<proteinExistence type="predicted"/>
<evidence type="ECO:0000313" key="1">
    <source>
        <dbReference type="EMBL" id="KAH6656187.1"/>
    </source>
</evidence>
<organism evidence="1 2">
    <name type="scientific">Plectosphaerella plurivora</name>
    <dbReference type="NCBI Taxonomy" id="936078"/>
    <lineage>
        <taxon>Eukaryota</taxon>
        <taxon>Fungi</taxon>
        <taxon>Dikarya</taxon>
        <taxon>Ascomycota</taxon>
        <taxon>Pezizomycotina</taxon>
        <taxon>Sordariomycetes</taxon>
        <taxon>Hypocreomycetidae</taxon>
        <taxon>Glomerellales</taxon>
        <taxon>Plectosphaerellaceae</taxon>
        <taxon>Plectosphaerella</taxon>
    </lineage>
</organism>
<comment type="caution">
    <text evidence="1">The sequence shown here is derived from an EMBL/GenBank/DDBJ whole genome shotgun (WGS) entry which is preliminary data.</text>
</comment>